<organism evidence="1 2">
    <name type="scientific">Corchorus capsularis</name>
    <name type="common">Jute</name>
    <dbReference type="NCBI Taxonomy" id="210143"/>
    <lineage>
        <taxon>Eukaryota</taxon>
        <taxon>Viridiplantae</taxon>
        <taxon>Streptophyta</taxon>
        <taxon>Embryophyta</taxon>
        <taxon>Tracheophyta</taxon>
        <taxon>Spermatophyta</taxon>
        <taxon>Magnoliopsida</taxon>
        <taxon>eudicotyledons</taxon>
        <taxon>Gunneridae</taxon>
        <taxon>Pentapetalae</taxon>
        <taxon>rosids</taxon>
        <taxon>malvids</taxon>
        <taxon>Malvales</taxon>
        <taxon>Malvaceae</taxon>
        <taxon>Grewioideae</taxon>
        <taxon>Apeibeae</taxon>
        <taxon>Corchorus</taxon>
    </lineage>
</organism>
<name>A0A1R3FVA1_COCAP</name>
<proteinExistence type="predicted"/>
<reference evidence="1 2" key="1">
    <citation type="submission" date="2013-09" db="EMBL/GenBank/DDBJ databases">
        <title>Corchorus capsularis genome sequencing.</title>
        <authorList>
            <person name="Alam M."/>
            <person name="Haque M.S."/>
            <person name="Islam M.S."/>
            <person name="Emdad E.M."/>
            <person name="Islam M.M."/>
            <person name="Ahmed B."/>
            <person name="Halim A."/>
            <person name="Hossen Q.M.M."/>
            <person name="Hossain M.Z."/>
            <person name="Ahmed R."/>
            <person name="Khan M.M."/>
            <person name="Islam R."/>
            <person name="Rashid M.M."/>
            <person name="Khan S.A."/>
            <person name="Rahman M.S."/>
            <person name="Alam M."/>
        </authorList>
    </citation>
    <scope>NUCLEOTIDE SEQUENCE [LARGE SCALE GENOMIC DNA]</scope>
    <source>
        <strain evidence="2">cv. CVL-1</strain>
        <tissue evidence="1">Whole seedling</tissue>
    </source>
</reference>
<gene>
    <name evidence="1" type="ORF">CCACVL1_30812</name>
</gene>
<sequence>MAIKRPCKATVMLLMFNLELSKGRATRPGP</sequence>
<dbReference type="EMBL" id="AWWV01016382">
    <property type="protein sequence ID" value="OMO49777.1"/>
    <property type="molecule type" value="Genomic_DNA"/>
</dbReference>
<evidence type="ECO:0000313" key="1">
    <source>
        <dbReference type="EMBL" id="OMO49777.1"/>
    </source>
</evidence>
<keyword evidence="2" id="KW-1185">Reference proteome</keyword>
<comment type="caution">
    <text evidence="1">The sequence shown here is derived from an EMBL/GenBank/DDBJ whole genome shotgun (WGS) entry which is preliminary data.</text>
</comment>
<accession>A0A1R3FVA1</accession>
<evidence type="ECO:0000313" key="2">
    <source>
        <dbReference type="Proteomes" id="UP000188268"/>
    </source>
</evidence>
<dbReference type="Gramene" id="OMO49777">
    <property type="protein sequence ID" value="OMO49777"/>
    <property type="gene ID" value="CCACVL1_30812"/>
</dbReference>
<protein>
    <submittedName>
        <fullName evidence="1">Uncharacterized protein</fullName>
    </submittedName>
</protein>
<dbReference type="Proteomes" id="UP000188268">
    <property type="component" value="Unassembled WGS sequence"/>
</dbReference>
<dbReference type="AlphaFoldDB" id="A0A1R3FVA1"/>